<dbReference type="EMBL" id="CP043043">
    <property type="protein sequence ID" value="QEH96594.1"/>
    <property type="molecule type" value="Genomic_DNA"/>
</dbReference>
<evidence type="ECO:0000313" key="2">
    <source>
        <dbReference type="Proteomes" id="UP000323560"/>
    </source>
</evidence>
<sequence length="542" mass="61768">MFDLIKTSWIPIRRRSGKKEIIRPSQIVENIETDPVVDFDWPRVDFQIASIEFLIGLLATTFPPATERKWRALWRTPPTPEDLEAAFNPMQKAFDLDGPGPRFLQDFEPLSSGIEPIERLLFEAPGDQTVKKNMDLLNHRNRVQRMGRPAAAMALYTMQSWAPSGGKGNRTGLRGGGPLITFVTPADRDTLWHRCWANVPLGTPPTEAELPKVFPWLAPTLTSEKNLEIQPELNAHPLQAWWGMPRRIRLNFEEQPDARCDITDERDDIQATGWCQRPYGCNYNLWAPRHPLTPTYRPGKDKELLFQHPQPGGIRYRHWLGLVVPTDTSFEAPAIRTWRNDRQPDLDDGETARPMDRFFAGGADFDNMKLRSFAESHFPLPRAATPKDQHLVDDMARRLVQASTLVADALRSTVRAALFSAGATVKLDASLFTCLREEFWNRTEPTFFGHLTRYSQNPTTAQDQTCRDWLADLRRVALDLFDEYAPATPDTDIQECVQIGNGRRWLLSTLYGHSKDGKQLFEFLKQPLPPKAPKKNGTNHAS</sequence>
<protein>
    <submittedName>
        <fullName evidence="1">Type I-E CRISPR-associated protein Cse1/CasA</fullName>
    </submittedName>
</protein>
<evidence type="ECO:0000313" key="1">
    <source>
        <dbReference type="EMBL" id="QEH96594.1"/>
    </source>
</evidence>
<reference evidence="1 2" key="1">
    <citation type="submission" date="2019-08" db="EMBL/GenBank/DDBJ databases">
        <title>Gluconobacter frateurii HD924 genome.</title>
        <authorList>
            <person name="Liu Y."/>
            <person name="Zhang P."/>
        </authorList>
    </citation>
    <scope>NUCLEOTIDE SEQUENCE [LARGE SCALE GENOMIC DNA]</scope>
    <source>
        <strain evidence="1 2">HD924</strain>
    </source>
</reference>
<dbReference type="Proteomes" id="UP000323560">
    <property type="component" value="Chromosome"/>
</dbReference>
<gene>
    <name evidence="1" type="primary">casA</name>
    <name evidence="1" type="ORF">FXF46_10015</name>
</gene>
<dbReference type="NCBIfam" id="TIGR02547">
    <property type="entry name" value="casA_cse1"/>
    <property type="match status" value="1"/>
</dbReference>
<dbReference type="KEGG" id="gti:FXF46_10015"/>
<name>A0AAP9ERZ8_GLUTH</name>
<accession>A0AAP9ERZ8</accession>
<dbReference type="CDD" id="cd09729">
    <property type="entry name" value="Cse1_I-E"/>
    <property type="match status" value="1"/>
</dbReference>
<dbReference type="Pfam" id="PF09481">
    <property type="entry name" value="CRISPR_Cse1"/>
    <property type="match status" value="1"/>
</dbReference>
<dbReference type="InterPro" id="IPR013381">
    <property type="entry name" value="CRISPR-assoc_prot_Cse1"/>
</dbReference>
<proteinExistence type="predicted"/>
<dbReference type="RefSeq" id="WP_148620456.1">
    <property type="nucleotide sequence ID" value="NZ_CP043043.1"/>
</dbReference>
<dbReference type="AlphaFoldDB" id="A0AAP9ERZ8"/>
<organism evidence="1 2">
    <name type="scientific">Gluconobacter thailandicus</name>
    <dbReference type="NCBI Taxonomy" id="257438"/>
    <lineage>
        <taxon>Bacteria</taxon>
        <taxon>Pseudomonadati</taxon>
        <taxon>Pseudomonadota</taxon>
        <taxon>Alphaproteobacteria</taxon>
        <taxon>Acetobacterales</taxon>
        <taxon>Acetobacteraceae</taxon>
        <taxon>Gluconobacter</taxon>
    </lineage>
</organism>